<dbReference type="STRING" id="1797714.A3D04_00235"/>
<dbReference type="Proteomes" id="UP000177369">
    <property type="component" value="Unassembled WGS sequence"/>
</dbReference>
<gene>
    <name evidence="1" type="ORF">A3D04_00235</name>
</gene>
<dbReference type="AlphaFoldDB" id="A0A1F5G9Y4"/>
<protein>
    <submittedName>
        <fullName evidence="1">Uncharacterized protein</fullName>
    </submittedName>
</protein>
<name>A0A1F5G9Y4_9BACT</name>
<dbReference type="EMBL" id="MFBD01000021">
    <property type="protein sequence ID" value="OGD88644.1"/>
    <property type="molecule type" value="Genomic_DNA"/>
</dbReference>
<organism evidence="1 2">
    <name type="scientific">Candidatus Curtissbacteria bacterium RIFCSPHIGHO2_02_FULL_40_16b</name>
    <dbReference type="NCBI Taxonomy" id="1797714"/>
    <lineage>
        <taxon>Bacteria</taxon>
        <taxon>Candidatus Curtissiibacteriota</taxon>
    </lineage>
</organism>
<sequence length="61" mass="6969">MYVEEEIKKIGELDGLFHIRRGKLDEKDPLRKYLQAAVVGLDRGFAENIKKLIIPSGKQSN</sequence>
<evidence type="ECO:0000313" key="2">
    <source>
        <dbReference type="Proteomes" id="UP000177369"/>
    </source>
</evidence>
<accession>A0A1F5G9Y4</accession>
<comment type="caution">
    <text evidence="1">The sequence shown here is derived from an EMBL/GenBank/DDBJ whole genome shotgun (WGS) entry which is preliminary data.</text>
</comment>
<reference evidence="1 2" key="1">
    <citation type="journal article" date="2016" name="Nat. Commun.">
        <title>Thousands of microbial genomes shed light on interconnected biogeochemical processes in an aquifer system.</title>
        <authorList>
            <person name="Anantharaman K."/>
            <person name="Brown C.T."/>
            <person name="Hug L.A."/>
            <person name="Sharon I."/>
            <person name="Castelle C.J."/>
            <person name="Probst A.J."/>
            <person name="Thomas B.C."/>
            <person name="Singh A."/>
            <person name="Wilkins M.J."/>
            <person name="Karaoz U."/>
            <person name="Brodie E.L."/>
            <person name="Williams K.H."/>
            <person name="Hubbard S.S."/>
            <person name="Banfield J.F."/>
        </authorList>
    </citation>
    <scope>NUCLEOTIDE SEQUENCE [LARGE SCALE GENOMIC DNA]</scope>
</reference>
<evidence type="ECO:0000313" key="1">
    <source>
        <dbReference type="EMBL" id="OGD88644.1"/>
    </source>
</evidence>
<proteinExistence type="predicted"/>